<keyword evidence="2" id="KW-1185">Reference proteome</keyword>
<protein>
    <submittedName>
        <fullName evidence="1">Uncharacterized protein</fullName>
    </submittedName>
</protein>
<dbReference type="Proteomes" id="UP000325577">
    <property type="component" value="Linkage Group LG8"/>
</dbReference>
<sequence>MSRTQLESQDGISEYCHCECLPLLFSAIAVLSMIKIEGDDCLGVASRVVDRKGESSVNTKWMASIDLSIGFLVQVVGFDIARNCVWVIQFCGFPLFLPFLLRTEEMEGQRLSRSVDCVELEGNVQQCSGRTVVRPRSNIGNGLNPDSIIGSADFNEGIQAFIQTLD</sequence>
<organism evidence="1 2">
    <name type="scientific">Nyssa sinensis</name>
    <dbReference type="NCBI Taxonomy" id="561372"/>
    <lineage>
        <taxon>Eukaryota</taxon>
        <taxon>Viridiplantae</taxon>
        <taxon>Streptophyta</taxon>
        <taxon>Embryophyta</taxon>
        <taxon>Tracheophyta</taxon>
        <taxon>Spermatophyta</taxon>
        <taxon>Magnoliopsida</taxon>
        <taxon>eudicotyledons</taxon>
        <taxon>Gunneridae</taxon>
        <taxon>Pentapetalae</taxon>
        <taxon>asterids</taxon>
        <taxon>Cornales</taxon>
        <taxon>Nyssaceae</taxon>
        <taxon>Nyssa</taxon>
    </lineage>
</organism>
<gene>
    <name evidence="1" type="ORF">F0562_017715</name>
</gene>
<name>A0A5J4ZIU9_9ASTE</name>
<evidence type="ECO:0000313" key="1">
    <source>
        <dbReference type="EMBL" id="KAA8517422.1"/>
    </source>
</evidence>
<evidence type="ECO:0000313" key="2">
    <source>
        <dbReference type="Proteomes" id="UP000325577"/>
    </source>
</evidence>
<accession>A0A5J4ZIU9</accession>
<dbReference type="EMBL" id="CM018051">
    <property type="protein sequence ID" value="KAA8517422.1"/>
    <property type="molecule type" value="Genomic_DNA"/>
</dbReference>
<reference evidence="1 2" key="1">
    <citation type="submission" date="2019-09" db="EMBL/GenBank/DDBJ databases">
        <title>A chromosome-level genome assembly of the Chinese tupelo Nyssa sinensis.</title>
        <authorList>
            <person name="Yang X."/>
            <person name="Kang M."/>
            <person name="Yang Y."/>
            <person name="Xiong H."/>
            <person name="Wang M."/>
            <person name="Zhang Z."/>
            <person name="Wang Z."/>
            <person name="Wu H."/>
            <person name="Ma T."/>
            <person name="Liu J."/>
            <person name="Xi Z."/>
        </authorList>
    </citation>
    <scope>NUCLEOTIDE SEQUENCE [LARGE SCALE GENOMIC DNA]</scope>
    <source>
        <strain evidence="1">J267</strain>
        <tissue evidence="1">Leaf</tissue>
    </source>
</reference>
<dbReference type="AlphaFoldDB" id="A0A5J4ZIU9"/>
<proteinExistence type="predicted"/>